<comment type="similarity">
    <text evidence="5">Belongs to the FNT transporter (TC 1.A.16) family.</text>
</comment>
<dbReference type="AlphaFoldDB" id="A0A7V7UF90"/>
<feature type="transmembrane region" description="Helical" evidence="6">
    <location>
        <begin position="201"/>
        <end position="223"/>
    </location>
</feature>
<dbReference type="InterPro" id="IPR000292">
    <property type="entry name" value="For/NO2_transpt"/>
</dbReference>
<evidence type="ECO:0000256" key="3">
    <source>
        <dbReference type="ARBA" id="ARBA00022989"/>
    </source>
</evidence>
<dbReference type="Proteomes" id="UP000461768">
    <property type="component" value="Unassembled WGS sequence"/>
</dbReference>
<dbReference type="GO" id="GO:0005886">
    <property type="term" value="C:plasma membrane"/>
    <property type="evidence" value="ECO:0007669"/>
    <property type="project" value="TreeGrafter"/>
</dbReference>
<evidence type="ECO:0000256" key="5">
    <source>
        <dbReference type="ARBA" id="ARBA00049660"/>
    </source>
</evidence>
<evidence type="ECO:0000256" key="6">
    <source>
        <dbReference type="SAM" id="Phobius"/>
    </source>
</evidence>
<dbReference type="GO" id="GO:0015499">
    <property type="term" value="F:formate transmembrane transporter activity"/>
    <property type="evidence" value="ECO:0007669"/>
    <property type="project" value="TreeGrafter"/>
</dbReference>
<evidence type="ECO:0000256" key="4">
    <source>
        <dbReference type="ARBA" id="ARBA00023136"/>
    </source>
</evidence>
<feature type="transmembrane region" description="Helical" evidence="6">
    <location>
        <begin position="88"/>
        <end position="111"/>
    </location>
</feature>
<gene>
    <name evidence="7" type="ORF">F7O84_16685</name>
</gene>
<dbReference type="Gene3D" id="1.20.1080.10">
    <property type="entry name" value="Glycerol uptake facilitator protein"/>
    <property type="match status" value="1"/>
</dbReference>
<evidence type="ECO:0000256" key="1">
    <source>
        <dbReference type="ARBA" id="ARBA00004141"/>
    </source>
</evidence>
<keyword evidence="3 6" id="KW-1133">Transmembrane helix</keyword>
<evidence type="ECO:0000256" key="2">
    <source>
        <dbReference type="ARBA" id="ARBA00022692"/>
    </source>
</evidence>
<dbReference type="InterPro" id="IPR023271">
    <property type="entry name" value="Aquaporin-like"/>
</dbReference>
<feature type="transmembrane region" description="Helical" evidence="6">
    <location>
        <begin position="163"/>
        <end position="181"/>
    </location>
</feature>
<evidence type="ECO:0000313" key="7">
    <source>
        <dbReference type="EMBL" id="KAB1436004.1"/>
    </source>
</evidence>
<keyword evidence="2 6" id="KW-0812">Transmembrane</keyword>
<dbReference type="OrthoDB" id="9786493at2"/>
<accession>A0A7V7UF90</accession>
<sequence length="234" mass="25699">MHCIICNIKVNHHGLCKKTKKRKLCKMKTFVKAIMAGVAISTGGIIYLTLENHIAGAFLFSIGLFTIYSFGLNLYTGKICYVPLEKPSYLFTVLIVWIGNFVGTGTTGLIFRHTKQAKIVEHTVEVVALKLSDTLFSTFIMSIMCGIMMCIAVVGFQSIKDSVGKHLALILPIMVFILSGYEHSVADMFYFTMAGAWSAKAFLYIIVISIGNLVGGALIPCALKAFHEEGIMSH</sequence>
<proteinExistence type="inferred from homology"/>
<protein>
    <submittedName>
        <fullName evidence="7">Formate/nitrite transporter family protein</fullName>
    </submittedName>
</protein>
<keyword evidence="8" id="KW-1185">Reference proteome</keyword>
<organism evidence="7 8">
    <name type="scientific">Candidatus Galacturonatibacter soehngenii</name>
    <dbReference type="NCBI Taxonomy" id="2307010"/>
    <lineage>
        <taxon>Bacteria</taxon>
        <taxon>Bacillati</taxon>
        <taxon>Bacillota</taxon>
        <taxon>Clostridia</taxon>
        <taxon>Lachnospirales</taxon>
        <taxon>Lachnospiraceae</taxon>
        <taxon>Candidatus Galacturonatibacter</taxon>
    </lineage>
</organism>
<dbReference type="PANTHER" id="PTHR30520">
    <property type="entry name" value="FORMATE TRANSPORTER-RELATED"/>
    <property type="match status" value="1"/>
</dbReference>
<reference evidence="7 8" key="1">
    <citation type="submission" date="2019-09" db="EMBL/GenBank/DDBJ databases">
        <authorList>
            <person name="Valk L.C."/>
        </authorList>
    </citation>
    <scope>NUCLEOTIDE SEQUENCE [LARGE SCALE GENOMIC DNA]</scope>
    <source>
        <strain evidence="7">GalUA</strain>
    </source>
</reference>
<keyword evidence="4 6" id="KW-0472">Membrane</keyword>
<dbReference type="Pfam" id="PF01226">
    <property type="entry name" value="Form_Nir_trans"/>
    <property type="match status" value="1"/>
</dbReference>
<dbReference type="PANTHER" id="PTHR30520:SF6">
    <property type="entry name" value="FORMATE_NITRATE FAMILY TRANSPORTER (EUROFUNG)"/>
    <property type="match status" value="1"/>
</dbReference>
<evidence type="ECO:0000313" key="8">
    <source>
        <dbReference type="Proteomes" id="UP000461768"/>
    </source>
</evidence>
<name>A0A7V7UF90_9FIRM</name>
<reference evidence="7 8" key="2">
    <citation type="submission" date="2020-02" db="EMBL/GenBank/DDBJ databases">
        <title>Candidatus Galacturonibacter soehngenii shows hetero-acetogenic catabolism of galacturonic acid but lacks a canonical carbon monoxide dehydrogenase/acetyl-CoA synthase complex.</title>
        <authorList>
            <person name="Diender M."/>
            <person name="Stouten G.R."/>
            <person name="Petersen J.F."/>
            <person name="Nielsen P.H."/>
            <person name="Dueholm M.S."/>
            <person name="Pronk J.T."/>
            <person name="Van Loosdrecht M.C.M."/>
        </authorList>
    </citation>
    <scope>NUCLEOTIDE SEQUENCE [LARGE SCALE GENOMIC DNA]</scope>
    <source>
        <strain evidence="7">GalUA</strain>
    </source>
</reference>
<dbReference type="EMBL" id="WAGX01000007">
    <property type="protein sequence ID" value="KAB1436004.1"/>
    <property type="molecule type" value="Genomic_DNA"/>
</dbReference>
<feature type="transmembrane region" description="Helical" evidence="6">
    <location>
        <begin position="30"/>
        <end position="48"/>
    </location>
</feature>
<comment type="subcellular location">
    <subcellularLocation>
        <location evidence="1">Membrane</location>
        <topology evidence="1">Multi-pass membrane protein</topology>
    </subcellularLocation>
</comment>
<feature type="transmembrane region" description="Helical" evidence="6">
    <location>
        <begin position="54"/>
        <end position="76"/>
    </location>
</feature>
<comment type="caution">
    <text evidence="7">The sequence shown here is derived from an EMBL/GenBank/DDBJ whole genome shotgun (WGS) entry which is preliminary data.</text>
</comment>
<feature type="transmembrane region" description="Helical" evidence="6">
    <location>
        <begin position="135"/>
        <end position="156"/>
    </location>
</feature>
<dbReference type="RefSeq" id="WP_151147883.1">
    <property type="nucleotide sequence ID" value="NZ_WAGX01000007.1"/>
</dbReference>